<evidence type="ECO:0000313" key="3">
    <source>
        <dbReference type="Proteomes" id="UP000076038"/>
    </source>
</evidence>
<dbReference type="SUPFAM" id="SSF51735">
    <property type="entry name" value="NAD(P)-binding Rossmann-fold domains"/>
    <property type="match status" value="1"/>
</dbReference>
<reference evidence="3" key="2">
    <citation type="submission" date="2016-04" db="EMBL/GenBank/DDBJ databases">
        <title>Complete Genome and Plasmid Sequences for Rhodococcus fascians D188 and Draft Sequences for Rhodococcus spp. Isolates PBTS 1 and PBTS 2.</title>
        <authorList>
            <person name="Stamer R."/>
            <person name="Vereecke D."/>
            <person name="Zhang Y."/>
            <person name="Schilkey F."/>
            <person name="Devitt N."/>
            <person name="Randall J."/>
        </authorList>
    </citation>
    <scope>NUCLEOTIDE SEQUENCE [LARGE SCALE GENOMIC DNA]</scope>
    <source>
        <strain evidence="3">PBTS2</strain>
    </source>
</reference>
<protein>
    <recommendedName>
        <fullName evidence="1">NAD(P)-binding domain-containing protein</fullName>
    </recommendedName>
</protein>
<dbReference type="GO" id="GO:0044877">
    <property type="term" value="F:protein-containing complex binding"/>
    <property type="evidence" value="ECO:0007669"/>
    <property type="project" value="TreeGrafter"/>
</dbReference>
<dbReference type="AlphaFoldDB" id="A0A143QIA5"/>
<dbReference type="InterPro" id="IPR016040">
    <property type="entry name" value="NAD(P)-bd_dom"/>
</dbReference>
<dbReference type="InterPro" id="IPR051207">
    <property type="entry name" value="ComplexI_NDUFA9_subunit"/>
</dbReference>
<reference evidence="2 3" key="1">
    <citation type="journal article" date="2016" name="Genome Announc.">
        <title>Complete Genome and Plasmid Sequences for Rhodococcus fascians D188 and Draft Sequences for Rhodococcus Isolates PBTS 1 and PBTS 2.</title>
        <authorList>
            <person name="Stamler R.A."/>
            <person name="Vereecke D."/>
            <person name="Zhang Y."/>
            <person name="Schilkey F."/>
            <person name="Devitt N."/>
            <person name="Randall J.J."/>
        </authorList>
    </citation>
    <scope>NUCLEOTIDE SEQUENCE [LARGE SCALE GENOMIC DNA]</scope>
    <source>
        <strain evidence="2 3">PBTS2</strain>
    </source>
</reference>
<evidence type="ECO:0000313" key="2">
    <source>
        <dbReference type="EMBL" id="AMY22498.1"/>
    </source>
</evidence>
<dbReference type="InterPro" id="IPR036291">
    <property type="entry name" value="NAD(P)-bd_dom_sf"/>
</dbReference>
<organism evidence="2 3">
    <name type="scientific">Rhodococcoides fascians</name>
    <name type="common">Rhodococcus fascians</name>
    <dbReference type="NCBI Taxonomy" id="1828"/>
    <lineage>
        <taxon>Bacteria</taxon>
        <taxon>Bacillati</taxon>
        <taxon>Actinomycetota</taxon>
        <taxon>Actinomycetes</taxon>
        <taxon>Mycobacteriales</taxon>
        <taxon>Nocardiaceae</taxon>
        <taxon>Rhodococcoides</taxon>
    </lineage>
</organism>
<name>A0A143QIA5_RHOFA</name>
<sequence>MTPVYRNENLMRVLVTGATGYIGSRLIPVLLEQGHEVHAAMRDPKKKSRFAWGAHVTAVHFDLDDHDSFDSATENVDAVVYLVHSMDEGDFVEKDRHAAQSMAAAAERNGLQRIVYLSGLIPDDGTPLSDHLRSRLQVEEAFLDSSVDATVLRAAIILGSGSTSFELVRRMTERLPVTPIPTWMRRQVQPIAVVDVVAIIARALGDTARPGSFDIGGTETMSYPELLQAYGSVAGLRRAQIPVPLLPTGLVGRAVATITAMPPGTVISLVESLTHDMVVRRGNAATEVFAEPDMTLLSVREALERSITVAAEEGTDAHADPQAAADTDPDWAGGVVDIVDGTVRQRPSGIAGKVQLGATR</sequence>
<accession>A0A143QIA5</accession>
<dbReference type="PATRIC" id="fig|1653479.3.peg.1203"/>
<dbReference type="Proteomes" id="UP000076038">
    <property type="component" value="Chromosome"/>
</dbReference>
<dbReference type="KEGG" id="rhs:A3Q41_01187"/>
<dbReference type="Pfam" id="PF13460">
    <property type="entry name" value="NAD_binding_10"/>
    <property type="match status" value="1"/>
</dbReference>
<proteinExistence type="predicted"/>
<dbReference type="PANTHER" id="PTHR12126:SF11">
    <property type="entry name" value="NADH DEHYDROGENASE [UBIQUINONE] 1 ALPHA SUBCOMPLEX SUBUNIT 9, MITOCHONDRIAL"/>
    <property type="match status" value="1"/>
</dbReference>
<dbReference type="Gene3D" id="3.40.50.720">
    <property type="entry name" value="NAD(P)-binding Rossmann-like Domain"/>
    <property type="match status" value="1"/>
</dbReference>
<feature type="domain" description="NAD(P)-binding" evidence="1">
    <location>
        <begin position="17"/>
        <end position="169"/>
    </location>
</feature>
<evidence type="ECO:0000259" key="1">
    <source>
        <dbReference type="Pfam" id="PF13460"/>
    </source>
</evidence>
<keyword evidence="3" id="KW-1185">Reference proteome</keyword>
<gene>
    <name evidence="2" type="ORF">A3Q41_01187</name>
</gene>
<dbReference type="EMBL" id="CP015220">
    <property type="protein sequence ID" value="AMY22498.1"/>
    <property type="molecule type" value="Genomic_DNA"/>
</dbReference>
<dbReference type="PANTHER" id="PTHR12126">
    <property type="entry name" value="NADH-UBIQUINONE OXIDOREDUCTASE 39 KDA SUBUNIT-RELATED"/>
    <property type="match status" value="1"/>
</dbReference>